<comment type="caution">
    <text evidence="6">The sequence shown here is derived from an EMBL/GenBank/DDBJ whole genome shotgun (WGS) entry which is preliminary data.</text>
</comment>
<proteinExistence type="inferred from homology"/>
<evidence type="ECO:0000256" key="4">
    <source>
        <dbReference type="ARBA" id="ARBA00023239"/>
    </source>
</evidence>
<dbReference type="Proteomes" id="UP000545074">
    <property type="component" value="Unassembled WGS sequence"/>
</dbReference>
<comment type="similarity">
    <text evidence="1">Belongs to the Gfa family.</text>
</comment>
<dbReference type="Gene3D" id="3.90.1590.10">
    <property type="entry name" value="glutathione-dependent formaldehyde- activating enzyme (gfa)"/>
    <property type="match status" value="1"/>
</dbReference>
<feature type="domain" description="CENP-V/GFA" evidence="5">
    <location>
        <begin position="5"/>
        <end position="123"/>
    </location>
</feature>
<dbReference type="GO" id="GO:0016846">
    <property type="term" value="F:carbon-sulfur lyase activity"/>
    <property type="evidence" value="ECO:0007669"/>
    <property type="project" value="InterPro"/>
</dbReference>
<dbReference type="RefSeq" id="WP_182389119.1">
    <property type="nucleotide sequence ID" value="NZ_JACGCX010000003.1"/>
</dbReference>
<dbReference type="PROSITE" id="PS51891">
    <property type="entry name" value="CENP_V_GFA"/>
    <property type="match status" value="1"/>
</dbReference>
<dbReference type="Pfam" id="PF04828">
    <property type="entry name" value="GFA"/>
    <property type="match status" value="1"/>
</dbReference>
<keyword evidence="3" id="KW-0862">Zinc</keyword>
<evidence type="ECO:0000313" key="7">
    <source>
        <dbReference type="Proteomes" id="UP000545074"/>
    </source>
</evidence>
<keyword evidence="2" id="KW-0479">Metal-binding</keyword>
<accession>A0A7W2Q876</accession>
<dbReference type="InterPro" id="IPR011057">
    <property type="entry name" value="Mss4-like_sf"/>
</dbReference>
<keyword evidence="4" id="KW-0456">Lyase</keyword>
<dbReference type="PANTHER" id="PTHR33337:SF40">
    <property type="entry name" value="CENP-V_GFA DOMAIN-CONTAINING PROTEIN-RELATED"/>
    <property type="match status" value="1"/>
</dbReference>
<evidence type="ECO:0000256" key="3">
    <source>
        <dbReference type="ARBA" id="ARBA00022833"/>
    </source>
</evidence>
<evidence type="ECO:0000256" key="1">
    <source>
        <dbReference type="ARBA" id="ARBA00005495"/>
    </source>
</evidence>
<dbReference type="InterPro" id="IPR006913">
    <property type="entry name" value="CENP-V/GFA"/>
</dbReference>
<organism evidence="6 7">
    <name type="scientific">Pseudomonas juntendi</name>
    <dbReference type="NCBI Taxonomy" id="2666183"/>
    <lineage>
        <taxon>Bacteria</taxon>
        <taxon>Pseudomonadati</taxon>
        <taxon>Pseudomonadota</taxon>
        <taxon>Gammaproteobacteria</taxon>
        <taxon>Pseudomonadales</taxon>
        <taxon>Pseudomonadaceae</taxon>
        <taxon>Pseudomonas</taxon>
    </lineage>
</organism>
<dbReference type="AlphaFoldDB" id="A0A7W2Q876"/>
<evidence type="ECO:0000256" key="2">
    <source>
        <dbReference type="ARBA" id="ARBA00022723"/>
    </source>
</evidence>
<dbReference type="GO" id="GO:0046872">
    <property type="term" value="F:metal ion binding"/>
    <property type="evidence" value="ECO:0007669"/>
    <property type="project" value="UniProtKB-KW"/>
</dbReference>
<evidence type="ECO:0000259" key="5">
    <source>
        <dbReference type="PROSITE" id="PS51891"/>
    </source>
</evidence>
<dbReference type="PANTHER" id="PTHR33337">
    <property type="entry name" value="GFA DOMAIN-CONTAINING PROTEIN"/>
    <property type="match status" value="1"/>
</dbReference>
<reference evidence="6 7" key="1">
    <citation type="submission" date="2020-07" db="EMBL/GenBank/DDBJ databases">
        <title>Diversity of carbapenemase encoding genes among Pseudomonas putida group clinical isolates in a tertiary Brazilian hospital.</title>
        <authorList>
            <person name="Alberto-Lei F."/>
            <person name="Nodari C.S."/>
            <person name="Streling A.P."/>
            <person name="Paulino J.T."/>
            <person name="Bessa-Neto F.O."/>
            <person name="Cayo R."/>
            <person name="Gales A.C."/>
        </authorList>
    </citation>
    <scope>NUCLEOTIDE SEQUENCE [LARGE SCALE GENOMIC DNA]</scope>
    <source>
        <strain evidence="6 7">12815</strain>
    </source>
</reference>
<dbReference type="SUPFAM" id="SSF51316">
    <property type="entry name" value="Mss4-like"/>
    <property type="match status" value="1"/>
</dbReference>
<protein>
    <submittedName>
        <fullName evidence="6">GFA family protein</fullName>
    </submittedName>
</protein>
<dbReference type="EMBL" id="JACGCX010000003">
    <property type="protein sequence ID" value="MBA6096791.1"/>
    <property type="molecule type" value="Genomic_DNA"/>
</dbReference>
<evidence type="ECO:0000313" key="6">
    <source>
        <dbReference type="EMBL" id="MBA6096791.1"/>
    </source>
</evidence>
<gene>
    <name evidence="6" type="ORF">H4C80_06510</name>
</gene>
<name>A0A7W2Q876_9PSED</name>
<sequence>MKEVYQGSCLCAAVSYLLLTPPKAVSHCHCSQCRKSHGAAFASYGSVPRHKLRILRGATHIKAYASSPTVAREFCEVCGSSLFWSRSQGEYADWVSVALGTLDTPFLPRKQQHLHLDCAAPWHLTGAQPPQPA</sequence>